<keyword evidence="5 6" id="KW-0472">Membrane</keyword>
<dbReference type="GO" id="GO:0006644">
    <property type="term" value="P:phospholipid metabolic process"/>
    <property type="evidence" value="ECO:0007669"/>
    <property type="project" value="InterPro"/>
</dbReference>
<evidence type="ECO:0000313" key="9">
    <source>
        <dbReference type="Proteomes" id="UP000749293"/>
    </source>
</evidence>
<dbReference type="Gene3D" id="1.20.144.10">
    <property type="entry name" value="Phosphatidic acid phosphatase type 2/haloperoxidase"/>
    <property type="match status" value="1"/>
</dbReference>
<dbReference type="InterPro" id="IPR036938">
    <property type="entry name" value="PAP2/HPO_sf"/>
</dbReference>
<keyword evidence="9" id="KW-1185">Reference proteome</keyword>
<comment type="caution">
    <text evidence="8">The sequence shown here is derived from an EMBL/GenBank/DDBJ whole genome shotgun (WGS) entry which is preliminary data.</text>
</comment>
<reference evidence="8" key="1">
    <citation type="submission" date="2020-03" db="EMBL/GenBank/DDBJ databases">
        <title>Site-based positive gene gene selection in Geosmithia morbida across the United States reveals a broad range of putative effectors and factors for local host and environmental adapation.</title>
        <authorList>
            <person name="Onufrak A."/>
            <person name="Murdoch R.W."/>
            <person name="Gazis R."/>
            <person name="Huff M."/>
            <person name="Staton M."/>
            <person name="Klingeman W."/>
            <person name="Hadziabdic D."/>
        </authorList>
    </citation>
    <scope>NUCLEOTIDE SEQUENCE</scope>
    <source>
        <strain evidence="8">1262</strain>
    </source>
</reference>
<dbReference type="AlphaFoldDB" id="A0A9P4YQS3"/>
<keyword evidence="3 6" id="KW-0812">Transmembrane</keyword>
<name>A0A9P4YQS3_9HYPO</name>
<evidence type="ECO:0000256" key="3">
    <source>
        <dbReference type="ARBA" id="ARBA00022692"/>
    </source>
</evidence>
<comment type="subcellular location">
    <subcellularLocation>
        <location evidence="1">Membrane</location>
        <topology evidence="1">Multi-pass membrane protein</topology>
    </subcellularLocation>
</comment>
<dbReference type="InterPro" id="IPR043216">
    <property type="entry name" value="PAP-like"/>
</dbReference>
<dbReference type="OrthoDB" id="10030083at2759"/>
<feature type="transmembrane region" description="Helical" evidence="6">
    <location>
        <begin position="177"/>
        <end position="199"/>
    </location>
</feature>
<evidence type="ECO:0000256" key="6">
    <source>
        <dbReference type="SAM" id="Phobius"/>
    </source>
</evidence>
<organism evidence="8 9">
    <name type="scientific">Geosmithia morbida</name>
    <dbReference type="NCBI Taxonomy" id="1094350"/>
    <lineage>
        <taxon>Eukaryota</taxon>
        <taxon>Fungi</taxon>
        <taxon>Dikarya</taxon>
        <taxon>Ascomycota</taxon>
        <taxon>Pezizomycotina</taxon>
        <taxon>Sordariomycetes</taxon>
        <taxon>Hypocreomycetidae</taxon>
        <taxon>Hypocreales</taxon>
        <taxon>Bionectriaceae</taxon>
        <taxon>Geosmithia</taxon>
    </lineage>
</organism>
<dbReference type="SMART" id="SM00014">
    <property type="entry name" value="acidPPc"/>
    <property type="match status" value="1"/>
</dbReference>
<keyword evidence="4 6" id="KW-1133">Transmembrane helix</keyword>
<dbReference type="RefSeq" id="XP_035320055.1">
    <property type="nucleotide sequence ID" value="XM_035463791.1"/>
</dbReference>
<dbReference type="PANTHER" id="PTHR10165">
    <property type="entry name" value="LIPID PHOSPHATE PHOSPHATASE"/>
    <property type="match status" value="1"/>
</dbReference>
<evidence type="ECO:0000256" key="1">
    <source>
        <dbReference type="ARBA" id="ARBA00004141"/>
    </source>
</evidence>
<dbReference type="SUPFAM" id="SSF48317">
    <property type="entry name" value="Acid phosphatase/Vanadium-dependent haloperoxidase"/>
    <property type="match status" value="1"/>
</dbReference>
<dbReference type="GO" id="GO:0046839">
    <property type="term" value="P:phospholipid dephosphorylation"/>
    <property type="evidence" value="ECO:0007669"/>
    <property type="project" value="TreeGrafter"/>
</dbReference>
<evidence type="ECO:0000256" key="4">
    <source>
        <dbReference type="ARBA" id="ARBA00022989"/>
    </source>
</evidence>
<feature type="transmembrane region" description="Helical" evidence="6">
    <location>
        <begin position="46"/>
        <end position="68"/>
    </location>
</feature>
<dbReference type="Pfam" id="PF01569">
    <property type="entry name" value="PAP2"/>
    <property type="match status" value="1"/>
</dbReference>
<evidence type="ECO:0000256" key="5">
    <source>
        <dbReference type="ARBA" id="ARBA00023136"/>
    </source>
</evidence>
<comment type="similarity">
    <text evidence="2">Belongs to the PA-phosphatase related phosphoesterase family.</text>
</comment>
<dbReference type="InterPro" id="IPR000326">
    <property type="entry name" value="PAP2/HPO"/>
</dbReference>
<dbReference type="GO" id="GO:0016020">
    <property type="term" value="C:membrane"/>
    <property type="evidence" value="ECO:0007669"/>
    <property type="project" value="UniProtKB-SubCell"/>
</dbReference>
<accession>A0A9P4YQS3</accession>
<dbReference type="GeneID" id="55968040"/>
<evidence type="ECO:0000256" key="2">
    <source>
        <dbReference type="ARBA" id="ARBA00008816"/>
    </source>
</evidence>
<protein>
    <submittedName>
        <fullName evidence="8">Diacylglycerol diphosphate phosphatase / phosphatidate phosphatase</fullName>
    </submittedName>
</protein>
<feature type="domain" description="Phosphatidic acid phosphatase type 2/haloperoxidase" evidence="7">
    <location>
        <begin position="80"/>
        <end position="223"/>
    </location>
</feature>
<evidence type="ECO:0000259" key="7">
    <source>
        <dbReference type="SMART" id="SM00014"/>
    </source>
</evidence>
<sequence>MSLVGRLWKVLTQVKTISFVTPFHRYFFINDTAISYPFAEHERVPVFMNIVYAFFIPIGFLVAVNIAWGSSGLKHEATYLPLAISVTLTAFLTDIIKNAVGRPRPDLLARCNPAGDLPIGSPLDISACTTPHDSHRLQDGWRSFPSGHSSFSFAGLGFTSLYLAGQLGVFRPGARDLGRALFCFIPLVGAMLIAISRCADYRHDVYDVCFGSALGYAVAYWSYRRHWPRLSSQRSHEPYPPPGKEFIEDEDTVRWQRVRDEEEPYPHVGNELDII</sequence>
<dbReference type="GO" id="GO:0008195">
    <property type="term" value="F:phosphatidate phosphatase activity"/>
    <property type="evidence" value="ECO:0007669"/>
    <property type="project" value="TreeGrafter"/>
</dbReference>
<feature type="transmembrane region" description="Helical" evidence="6">
    <location>
        <begin position="80"/>
        <end position="100"/>
    </location>
</feature>
<dbReference type="Proteomes" id="UP000749293">
    <property type="component" value="Unassembled WGS sequence"/>
</dbReference>
<gene>
    <name evidence="8" type="ORF">GMORB2_1810</name>
</gene>
<proteinExistence type="inferred from homology"/>
<evidence type="ECO:0000313" key="8">
    <source>
        <dbReference type="EMBL" id="KAF4121403.1"/>
    </source>
</evidence>
<feature type="transmembrane region" description="Helical" evidence="6">
    <location>
        <begin position="151"/>
        <end position="170"/>
    </location>
</feature>
<dbReference type="EMBL" id="JAANYQ010000012">
    <property type="protein sequence ID" value="KAF4121403.1"/>
    <property type="molecule type" value="Genomic_DNA"/>
</dbReference>
<feature type="transmembrane region" description="Helical" evidence="6">
    <location>
        <begin position="205"/>
        <end position="223"/>
    </location>
</feature>
<dbReference type="PANTHER" id="PTHR10165:SF35">
    <property type="entry name" value="RE23632P"/>
    <property type="match status" value="1"/>
</dbReference>
<dbReference type="CDD" id="cd03390">
    <property type="entry name" value="PAP2_containing_1_like"/>
    <property type="match status" value="1"/>
</dbReference>